<feature type="region of interest" description="Disordered" evidence="1">
    <location>
        <begin position="89"/>
        <end position="117"/>
    </location>
</feature>
<dbReference type="AlphaFoldDB" id="A0A1B6JY71"/>
<dbReference type="EMBL" id="GECU01003535">
    <property type="protein sequence ID" value="JAT04172.1"/>
    <property type="molecule type" value="Transcribed_RNA"/>
</dbReference>
<keyword evidence="2" id="KW-0812">Transmembrane</keyword>
<keyword evidence="2" id="KW-1133">Transmembrane helix</keyword>
<reference evidence="3" key="1">
    <citation type="submission" date="2015-11" db="EMBL/GenBank/DDBJ databases">
        <title>De novo transcriptome assembly of four potential Pierce s Disease insect vectors from Arizona vineyards.</title>
        <authorList>
            <person name="Tassone E.E."/>
        </authorList>
    </citation>
    <scope>NUCLEOTIDE SEQUENCE</scope>
</reference>
<sequence length="210" mass="24011">CADCRRHRKYGKPLRIETNGSDCDSESSQAESVLPISVNKRLKPFTCRRSPKTRHKDTCQQQLDDLCNEDDQEETAECMYECGHKIGKTDGDKDSDEASDIVQAQSDDEDEISSDPKSREGIVCSYLKKMFKRDSPMANIQLVLSLLLLLSLILVLAHTNMYRILLTIGLPFKEEVPVPETYLHICLNYFNYLFSTSSFPEPFSFFMSLF</sequence>
<feature type="transmembrane region" description="Helical" evidence="2">
    <location>
        <begin position="138"/>
        <end position="157"/>
    </location>
</feature>
<feature type="non-terminal residue" evidence="3">
    <location>
        <position position="1"/>
    </location>
</feature>
<name>A0A1B6JY71_9HEMI</name>
<organism evidence="3">
    <name type="scientific">Homalodisca liturata</name>
    <dbReference type="NCBI Taxonomy" id="320908"/>
    <lineage>
        <taxon>Eukaryota</taxon>
        <taxon>Metazoa</taxon>
        <taxon>Ecdysozoa</taxon>
        <taxon>Arthropoda</taxon>
        <taxon>Hexapoda</taxon>
        <taxon>Insecta</taxon>
        <taxon>Pterygota</taxon>
        <taxon>Neoptera</taxon>
        <taxon>Paraneoptera</taxon>
        <taxon>Hemiptera</taxon>
        <taxon>Auchenorrhyncha</taxon>
        <taxon>Membracoidea</taxon>
        <taxon>Cicadellidae</taxon>
        <taxon>Cicadellinae</taxon>
        <taxon>Proconiini</taxon>
        <taxon>Homalodisca</taxon>
    </lineage>
</organism>
<evidence type="ECO:0000313" key="3">
    <source>
        <dbReference type="EMBL" id="JAT04172.1"/>
    </source>
</evidence>
<evidence type="ECO:0000256" key="2">
    <source>
        <dbReference type="SAM" id="Phobius"/>
    </source>
</evidence>
<evidence type="ECO:0000256" key="1">
    <source>
        <dbReference type="SAM" id="MobiDB-lite"/>
    </source>
</evidence>
<protein>
    <submittedName>
        <fullName evidence="3">Uncharacterized protein</fullName>
    </submittedName>
</protein>
<accession>A0A1B6JY71</accession>
<proteinExistence type="predicted"/>
<keyword evidence="2" id="KW-0472">Membrane</keyword>
<gene>
    <name evidence="3" type="ORF">g.11778</name>
</gene>